<feature type="transmembrane region" description="Helical" evidence="9">
    <location>
        <begin position="249"/>
        <end position="267"/>
    </location>
</feature>
<dbReference type="OMA" id="FFWIGHY"/>
<evidence type="ECO:0000313" key="13">
    <source>
        <dbReference type="Proteomes" id="UP000594260"/>
    </source>
</evidence>
<name>A0A7M7JMW1_VARDE</name>
<feature type="transmembrane region" description="Helical" evidence="9">
    <location>
        <begin position="32"/>
        <end position="51"/>
    </location>
</feature>
<feature type="transmembrane region" description="Helical" evidence="9">
    <location>
        <begin position="900"/>
        <end position="920"/>
    </location>
</feature>
<feature type="domain" description="ABC transmembrane type-1" evidence="11">
    <location>
        <begin position="906"/>
        <end position="1202"/>
    </location>
</feature>
<dbReference type="PROSITE" id="PS00211">
    <property type="entry name" value="ABC_TRANSPORTER_1"/>
    <property type="match status" value="2"/>
</dbReference>
<dbReference type="InterPro" id="IPR003439">
    <property type="entry name" value="ABC_transporter-like_ATP-bd"/>
</dbReference>
<feature type="domain" description="ABC transmembrane type-1" evidence="11">
    <location>
        <begin position="200"/>
        <end position="469"/>
    </location>
</feature>
<dbReference type="InterPro" id="IPR017871">
    <property type="entry name" value="ABC_transporter-like_CS"/>
</dbReference>
<feature type="domain" description="ABC transporter" evidence="10">
    <location>
        <begin position="521"/>
        <end position="751"/>
    </location>
</feature>
<evidence type="ECO:0000256" key="4">
    <source>
        <dbReference type="ARBA" id="ARBA00022741"/>
    </source>
</evidence>
<evidence type="ECO:0000313" key="12">
    <source>
        <dbReference type="EnsemblMetazoa" id="XP_022649746"/>
    </source>
</evidence>
<dbReference type="FunFam" id="3.40.50.300:FF:000997">
    <property type="entry name" value="Multidrug resistance-associated protein 1"/>
    <property type="match status" value="1"/>
</dbReference>
<feature type="transmembrane region" description="Helical" evidence="9">
    <location>
        <begin position="1149"/>
        <end position="1170"/>
    </location>
</feature>
<dbReference type="Pfam" id="PF00664">
    <property type="entry name" value="ABC_membrane"/>
    <property type="match status" value="2"/>
</dbReference>
<dbReference type="EnsemblMetazoa" id="XM_022794011">
    <property type="protein sequence ID" value="XP_022649746"/>
    <property type="gene ID" value="LOC111245535"/>
</dbReference>
<evidence type="ECO:0000256" key="1">
    <source>
        <dbReference type="ARBA" id="ARBA00004141"/>
    </source>
</evidence>
<dbReference type="GO" id="GO:0016020">
    <property type="term" value="C:membrane"/>
    <property type="evidence" value="ECO:0007669"/>
    <property type="project" value="UniProtKB-SubCell"/>
</dbReference>
<dbReference type="InterPro" id="IPR003593">
    <property type="entry name" value="AAA+_ATPase"/>
</dbReference>
<accession>A0A7M7JMW1</accession>
<dbReference type="SMART" id="SM00382">
    <property type="entry name" value="AAA"/>
    <property type="match status" value="2"/>
</dbReference>
<evidence type="ECO:0000256" key="7">
    <source>
        <dbReference type="ARBA" id="ARBA00023136"/>
    </source>
</evidence>
<evidence type="ECO:0000256" key="9">
    <source>
        <dbReference type="SAM" id="Phobius"/>
    </source>
</evidence>
<protein>
    <submittedName>
        <fullName evidence="12">Uncharacterized protein</fullName>
    </submittedName>
</protein>
<feature type="region of interest" description="Disordered" evidence="8">
    <location>
        <begin position="750"/>
        <end position="783"/>
    </location>
</feature>
<feature type="transmembrane region" description="Helical" evidence="9">
    <location>
        <begin position="959"/>
        <end position="981"/>
    </location>
</feature>
<dbReference type="SUPFAM" id="SSF90123">
    <property type="entry name" value="ABC transporter transmembrane region"/>
    <property type="match status" value="2"/>
</dbReference>
<evidence type="ECO:0000256" key="6">
    <source>
        <dbReference type="ARBA" id="ARBA00022989"/>
    </source>
</evidence>
<dbReference type="PANTHER" id="PTHR24223:SF461">
    <property type="entry name" value="ATP-BINDING CASSETTE SUB-FAMILY C MEMBER SUR"/>
    <property type="match status" value="1"/>
</dbReference>
<feature type="transmembrane region" description="Helical" evidence="9">
    <location>
        <begin position="368"/>
        <end position="392"/>
    </location>
</feature>
<dbReference type="CDD" id="cd03244">
    <property type="entry name" value="ABCC_MRP_domain2"/>
    <property type="match status" value="1"/>
</dbReference>
<dbReference type="PROSITE" id="PS50893">
    <property type="entry name" value="ABC_TRANSPORTER_2"/>
    <property type="match status" value="2"/>
</dbReference>
<dbReference type="Pfam" id="PF00005">
    <property type="entry name" value="ABC_tran"/>
    <property type="match status" value="2"/>
</dbReference>
<dbReference type="InterPro" id="IPR011527">
    <property type="entry name" value="ABC1_TM_dom"/>
</dbReference>
<feature type="transmembrane region" description="Helical" evidence="9">
    <location>
        <begin position="1041"/>
        <end position="1073"/>
    </location>
</feature>
<evidence type="ECO:0000256" key="3">
    <source>
        <dbReference type="ARBA" id="ARBA00022692"/>
    </source>
</evidence>
<dbReference type="CDD" id="cd03250">
    <property type="entry name" value="ABCC_MRP_domain1"/>
    <property type="match status" value="1"/>
</dbReference>
<keyword evidence="7 9" id="KW-0472">Membrane</keyword>
<dbReference type="InParanoid" id="A0A7M7JMW1"/>
<evidence type="ECO:0000259" key="10">
    <source>
        <dbReference type="PROSITE" id="PS50893"/>
    </source>
</evidence>
<dbReference type="FunFam" id="1.20.1560.10:FF:000010">
    <property type="entry name" value="Multidrug resistance-associated ABC transporter"/>
    <property type="match status" value="1"/>
</dbReference>
<proteinExistence type="predicted"/>
<keyword evidence="3 9" id="KW-0812">Transmembrane</keyword>
<dbReference type="PANTHER" id="PTHR24223">
    <property type="entry name" value="ATP-BINDING CASSETTE SUB-FAMILY C"/>
    <property type="match status" value="1"/>
</dbReference>
<dbReference type="PROSITE" id="PS50929">
    <property type="entry name" value="ABC_TM1F"/>
    <property type="match status" value="2"/>
</dbReference>
<dbReference type="Proteomes" id="UP000594260">
    <property type="component" value="Unplaced"/>
</dbReference>
<dbReference type="InterPro" id="IPR036640">
    <property type="entry name" value="ABC1_TM_sf"/>
</dbReference>
<dbReference type="CDD" id="cd18602">
    <property type="entry name" value="ABC_6TM_SUR1_D2_like"/>
    <property type="match status" value="1"/>
</dbReference>
<keyword evidence="6 9" id="KW-1133">Transmembrane helix</keyword>
<dbReference type="FunFam" id="3.40.50.300:FF:000838">
    <property type="entry name" value="ABC multidrug transporter (Eurofung)"/>
    <property type="match status" value="1"/>
</dbReference>
<evidence type="ECO:0000256" key="5">
    <source>
        <dbReference type="ARBA" id="ARBA00022840"/>
    </source>
</evidence>
<dbReference type="SUPFAM" id="SSF52540">
    <property type="entry name" value="P-loop containing nucleoside triphosphate hydrolases"/>
    <property type="match status" value="2"/>
</dbReference>
<organism evidence="12 13">
    <name type="scientific">Varroa destructor</name>
    <name type="common">Honeybee mite</name>
    <dbReference type="NCBI Taxonomy" id="109461"/>
    <lineage>
        <taxon>Eukaryota</taxon>
        <taxon>Metazoa</taxon>
        <taxon>Ecdysozoa</taxon>
        <taxon>Arthropoda</taxon>
        <taxon>Chelicerata</taxon>
        <taxon>Arachnida</taxon>
        <taxon>Acari</taxon>
        <taxon>Parasitiformes</taxon>
        <taxon>Mesostigmata</taxon>
        <taxon>Gamasina</taxon>
        <taxon>Dermanyssoidea</taxon>
        <taxon>Varroidae</taxon>
        <taxon>Varroa</taxon>
    </lineage>
</organism>
<keyword evidence="5" id="KW-0067">ATP-binding</keyword>
<feature type="domain" description="ABC transporter" evidence="10">
    <location>
        <begin position="1260"/>
        <end position="1493"/>
    </location>
</feature>
<dbReference type="InterPro" id="IPR027417">
    <property type="entry name" value="P-loop_NTPase"/>
</dbReference>
<feature type="transmembrane region" description="Helical" evidence="9">
    <location>
        <begin position="63"/>
        <end position="87"/>
    </location>
</feature>
<dbReference type="OrthoDB" id="6500128at2759"/>
<reference evidence="12" key="1">
    <citation type="submission" date="2021-01" db="UniProtKB">
        <authorList>
            <consortium name="EnsemblMetazoa"/>
        </authorList>
    </citation>
    <scope>IDENTIFICATION</scope>
</reference>
<evidence type="ECO:0000256" key="8">
    <source>
        <dbReference type="SAM" id="MobiDB-lite"/>
    </source>
</evidence>
<sequence length="1506" mass="169256">MMLHAGGALLGCAASLLMFALCERTHRWRHLSLLIIYWLFSFSGQLFKLLALTDKGANWKHLCVQYTLVSAALTFILLMLELVVFFMQRREANRSHARIEPMDNIPWEKITYRYSLAPFFSQVTFSWVLPLLCKGFLAPLTQKNLGIPAPDHQNVHLHSHFDRNLQKEFERLRQAKLSGEVTSRISLWRVYLKTYWQRYFFAILLKVCGDILALVGPFSIKYIIKFIDSERYRLPDHELLTVFDLFENGYLLAVAVLLSTLAQSTFANNFQHIVAMEGVHIQSALRTAVYSKTLRLRLQREEVGDTDSGGVIDLSHESQESKWNPEQKGQPYISIGAIVNHMTTDCAQVMLIFTNAHYLWMLPLKVGLILYLIYDVLGVSALFASTILLAVAPVQYTISRTMSHLQTRTMTISDERMKKTTELIQGLKLLKILGWEQTFVTKIQEIRSLERQLLQKDAFCAAMNTAVSTRRLEEFLSRPEIETAAPWSPGEPKAYQELILAQNDDADTVTTYADSTGPTTRNFVSITGGTLEWSKGSEVLGDLNLKLPASKFTVIAGTCGSGKTTLLSAILGELEMARGNIEWLDKRMTFVAYVPQKPWLINTTLRENITFGAPYDYRRYWKVIEACALEADLDALPGKDLTEIGERGANLSGGQRQRIAIARAVYSEARLVVLDDPLSALDAHVARTVFENAILKLLVKKRRTVVMVTQKKDLLPHADHLVLLHRRRICAQGMYEEIRVKKPEMFEMLDSEGDSEPLPPPVAPRRDSLRARSRSKRRMSLTESMERNLDTVYHIPRRMQEYDQGNVNVLDHASCEANRPDRRPSVASGCQNMALDGSVSPSTIRRACTNVSASNHEQVKEATALLTSKQALLSYSGNQEFGRLTENEDRCEGSISLSVYVGYARACGLLAVALTVFFFADMQLTKMASDFWLSAWSHFNRKSTAELSKDAIERKNWEYLFYYAGLLLTNVAFAFVANLVAQLTTVAATKPLHDRMLKSVVACPQSFFDQNPVGRVLNRFAGDLNVVDRKLPISYPVLIRFILICLSVVLVNVIVTPVSFVFISISFGVYWYLQHFFRASSRELQRLECITRSPIVSHFSETLNGLHTIRLYGRQAGFVHRLHELIDANNLAVVMLNSANCWLGVSLDYLGAAILFLVITTNIVAALAGYIAPADVGLTMTYTLLIPQYLNWVVKNMTLVEMYMSSVERIENYVRLPSEAAYREEQAKSSQLIPFISIGGPGSPSSPNYARARWPHSGGVAFENITLKYDTSNQPVLNGVDIVIKPGEKVGICGRSGSGKSSLVMGLFQMVPLTQGNIRIDGIDLAKEDVHEVRSRLSMIPQDPILFEGSVRFNLDPEGIYSDEELFSALEKANVKDIVIEAGGLDAEITEEGSNLSSGEKQLFCLARTILRPSKVLVLDEATSSLDVSLEDKMLEIIQDVWKDATVIAIAHRVTSIERFDRVIVMEQGSIVEEGDPRMLKEQEGSQFRALLQSYKAATEKKKDHL</sequence>
<dbReference type="Gene3D" id="1.20.1560.10">
    <property type="entry name" value="ABC transporter type 1, transmembrane domain"/>
    <property type="match status" value="2"/>
</dbReference>
<evidence type="ECO:0000256" key="2">
    <source>
        <dbReference type="ARBA" id="ARBA00022448"/>
    </source>
</evidence>
<dbReference type="GeneID" id="111245535"/>
<dbReference type="GO" id="GO:0005524">
    <property type="term" value="F:ATP binding"/>
    <property type="evidence" value="ECO:0007669"/>
    <property type="project" value="UniProtKB-KW"/>
</dbReference>
<dbReference type="Gene3D" id="3.40.50.300">
    <property type="entry name" value="P-loop containing nucleotide triphosphate hydrolases"/>
    <property type="match status" value="2"/>
</dbReference>
<dbReference type="RefSeq" id="XP_022649746.1">
    <property type="nucleotide sequence ID" value="XM_022794011.1"/>
</dbReference>
<evidence type="ECO:0000259" key="11">
    <source>
        <dbReference type="PROSITE" id="PS50929"/>
    </source>
</evidence>
<dbReference type="GO" id="GO:0016887">
    <property type="term" value="F:ATP hydrolysis activity"/>
    <property type="evidence" value="ECO:0007669"/>
    <property type="project" value="InterPro"/>
</dbReference>
<keyword evidence="2" id="KW-0813">Transport</keyword>
<keyword evidence="4" id="KW-0547">Nucleotide-binding</keyword>
<dbReference type="GO" id="GO:0140359">
    <property type="term" value="F:ABC-type transporter activity"/>
    <property type="evidence" value="ECO:0007669"/>
    <property type="project" value="InterPro"/>
</dbReference>
<keyword evidence="13" id="KW-1185">Reference proteome</keyword>
<dbReference type="KEGG" id="vde:111245535"/>
<dbReference type="InterPro" id="IPR050173">
    <property type="entry name" value="ABC_transporter_C-like"/>
</dbReference>
<feature type="transmembrane region" description="Helical" evidence="9">
    <location>
        <begin position="199"/>
        <end position="224"/>
    </location>
</feature>
<comment type="subcellular location">
    <subcellularLocation>
        <location evidence="1">Membrane</location>
        <topology evidence="1">Multi-pass membrane protein</topology>
    </subcellularLocation>
</comment>